<dbReference type="PRINTS" id="PR01217">
    <property type="entry name" value="PRICHEXTENSN"/>
</dbReference>
<feature type="compositionally biased region" description="Polar residues" evidence="5">
    <location>
        <begin position="976"/>
        <end position="994"/>
    </location>
</feature>
<evidence type="ECO:0000256" key="5">
    <source>
        <dbReference type="SAM" id="MobiDB-lite"/>
    </source>
</evidence>
<feature type="compositionally biased region" description="Basic and acidic residues" evidence="5">
    <location>
        <begin position="719"/>
        <end position="741"/>
    </location>
</feature>
<accession>A0A9R0EYF1</accession>
<keyword evidence="3 6" id="KW-1133">Transmembrane helix</keyword>
<feature type="transmembrane region" description="Helical" evidence="6">
    <location>
        <begin position="565"/>
        <end position="583"/>
    </location>
</feature>
<proteinExistence type="predicted"/>
<keyword evidence="4 6" id="KW-0472">Membrane</keyword>
<evidence type="ECO:0000313" key="9">
    <source>
        <dbReference type="Proteomes" id="UP000829999"/>
    </source>
</evidence>
<organism evidence="9 10">
    <name type="scientific">Spodoptera frugiperda</name>
    <name type="common">Fall armyworm</name>
    <dbReference type="NCBI Taxonomy" id="7108"/>
    <lineage>
        <taxon>Eukaryota</taxon>
        <taxon>Metazoa</taxon>
        <taxon>Ecdysozoa</taxon>
        <taxon>Arthropoda</taxon>
        <taxon>Hexapoda</taxon>
        <taxon>Insecta</taxon>
        <taxon>Pterygota</taxon>
        <taxon>Neoptera</taxon>
        <taxon>Endopterygota</taxon>
        <taxon>Lepidoptera</taxon>
        <taxon>Glossata</taxon>
        <taxon>Ditrysia</taxon>
        <taxon>Noctuoidea</taxon>
        <taxon>Noctuidae</taxon>
        <taxon>Amphipyrinae</taxon>
        <taxon>Spodoptera</taxon>
    </lineage>
</organism>
<feature type="region of interest" description="Disordered" evidence="5">
    <location>
        <begin position="718"/>
        <end position="743"/>
    </location>
</feature>
<feature type="compositionally biased region" description="Basic residues" evidence="5">
    <location>
        <begin position="1015"/>
        <end position="1044"/>
    </location>
</feature>
<feature type="region of interest" description="Disordered" evidence="5">
    <location>
        <begin position="1459"/>
        <end position="1485"/>
    </location>
</feature>
<feature type="compositionally biased region" description="Polar residues" evidence="5">
    <location>
        <begin position="1658"/>
        <end position="1682"/>
    </location>
</feature>
<evidence type="ECO:0000256" key="3">
    <source>
        <dbReference type="ARBA" id="ARBA00022989"/>
    </source>
</evidence>
<feature type="compositionally biased region" description="Low complexity" evidence="5">
    <location>
        <begin position="1534"/>
        <end position="1546"/>
    </location>
</feature>
<feature type="region of interest" description="Disordered" evidence="5">
    <location>
        <begin position="975"/>
        <end position="1050"/>
    </location>
</feature>
<dbReference type="InterPro" id="IPR051856">
    <property type="entry name" value="CSR-E3_Ligase_Protein"/>
</dbReference>
<feature type="compositionally biased region" description="Basic and acidic residues" evidence="5">
    <location>
        <begin position="1843"/>
        <end position="1865"/>
    </location>
</feature>
<dbReference type="Pfam" id="PF26039">
    <property type="entry name" value="Dcst2"/>
    <property type="match status" value="1"/>
</dbReference>
<dbReference type="OrthoDB" id="6598372at2759"/>
<protein>
    <submittedName>
        <fullName evidence="10">Uncharacterized protein LOC118270849 isoform X1</fullName>
    </submittedName>
</protein>
<feature type="transmembrane region" description="Helical" evidence="6">
    <location>
        <begin position="466"/>
        <end position="487"/>
    </location>
</feature>
<evidence type="ECO:0000259" key="8">
    <source>
        <dbReference type="Pfam" id="PF26037"/>
    </source>
</evidence>
<dbReference type="PANTHER" id="PTHR21041:SF9">
    <property type="entry name" value="DENDRITIC CELL-SPECIFIC TRANSMEMBRANE PROTEIN-LIKE DOMAIN-CONTAINING PROTEIN"/>
    <property type="match status" value="1"/>
</dbReference>
<evidence type="ECO:0000256" key="4">
    <source>
        <dbReference type="ARBA" id="ARBA00023136"/>
    </source>
</evidence>
<name>A0A9R0EYF1_SPOFR</name>
<comment type="subcellular location">
    <subcellularLocation>
        <location evidence="1">Membrane</location>
        <topology evidence="1">Multi-pass membrane protein</topology>
    </subcellularLocation>
</comment>
<dbReference type="GO" id="GO:0016020">
    <property type="term" value="C:membrane"/>
    <property type="evidence" value="ECO:0007669"/>
    <property type="project" value="UniProtKB-SubCell"/>
</dbReference>
<feature type="transmembrane region" description="Helical" evidence="6">
    <location>
        <begin position="381"/>
        <end position="401"/>
    </location>
</feature>
<feature type="region of interest" description="Disordered" evidence="5">
    <location>
        <begin position="2289"/>
        <end position="2356"/>
    </location>
</feature>
<keyword evidence="9" id="KW-1185">Reference proteome</keyword>
<dbReference type="InterPro" id="IPR058842">
    <property type="entry name" value="DCST1_C"/>
</dbReference>
<feature type="compositionally biased region" description="Basic and acidic residues" evidence="5">
    <location>
        <begin position="1069"/>
        <end position="1078"/>
    </location>
</feature>
<feature type="compositionally biased region" description="Polar residues" evidence="5">
    <location>
        <begin position="1465"/>
        <end position="1475"/>
    </location>
</feature>
<gene>
    <name evidence="10" type="primary">LOC118270849</name>
</gene>
<dbReference type="Proteomes" id="UP000829999">
    <property type="component" value="Chromosome 13"/>
</dbReference>
<dbReference type="PANTHER" id="PTHR21041">
    <property type="entry name" value="DENDRITIC CELL-SPECIFIC TRANSMEMBRANE PROTEIN"/>
    <property type="match status" value="1"/>
</dbReference>
<evidence type="ECO:0000256" key="2">
    <source>
        <dbReference type="ARBA" id="ARBA00022692"/>
    </source>
</evidence>
<feature type="region of interest" description="Disordered" evidence="5">
    <location>
        <begin position="1067"/>
        <end position="1087"/>
    </location>
</feature>
<evidence type="ECO:0000313" key="10">
    <source>
        <dbReference type="RefSeq" id="XP_050553798.1"/>
    </source>
</evidence>
<dbReference type="GeneID" id="118270849"/>
<feature type="region of interest" description="Disordered" evidence="5">
    <location>
        <begin position="1532"/>
        <end position="1941"/>
    </location>
</feature>
<dbReference type="Pfam" id="PF26037">
    <property type="entry name" value="zf-RING_DCST1_C"/>
    <property type="match status" value="1"/>
</dbReference>
<feature type="domain" description="E3 ubiquitin-protein ligase DCST1-like C-terminal" evidence="8">
    <location>
        <begin position="663"/>
        <end position="709"/>
    </location>
</feature>
<sequence>MAFFALLWKARTIEKYRLNYEREKINSIVLGNTQMEQTLSQRWSHYRRDTKKRISRTFKKWYPEGSSVANFFLYLRTDQTFPNFLLKSVMGFVGGIILTYLCFMFFVFQLSISLIHATIMSSIIGVLLTLGLAFSYRIRCLVFLLIPQFFSRVGRYTLTCYALVLILTGPATNTLKNSEVLSESMACSQEQIKTSVHQLNDLMKKPFTTMKDSLKVMVDRLKMITAKVKETVVELDRLVLSIVSIIQSSFSWLQSVADICNAQLGTPYDRCNSAMKEGISDCKKHLGPDLSKLCDVAYVAQAACYSVMPFKAFCYASDFMDEAILATVKKKLRNFSEHLRAMFHVEVHMHHSFSYSSNTSRSASQVAAGIVTEIRNRADPLLTWLSWSSCVTSLFLLLIIFRAKYYQHMYETRSRFDNRYVTKELQELDLKRQRQGRETVLPLNRRERAKYINTTSFRLVASEKVYLNRSAVFMAITTFKLLIHMVADYSLYWVLMTIRYHGSYQTELMPGIPHSGAHVSGNGYVARLFSSIIGILDVPLSFPAPSPITCLPDPYPPDLRRYTQIGVLIFLLWFFALFEPYGLRLRHLIMGHYRPERAKARATWLYNHILRTRASFMKFARRKLHRDYKYSSGSSLTFRQWITDLIPCQCLKSMLGLSDKEPHCLLCGITPSTEPESELTRCQTQGCPGIFCMSCFQDIGALCTICLSPADYGDLSDVSFEKGSSDDSDSEHGDPGGETMHENVPLLQMEEVNRRNIRKSSHSYDQRWQFFNESGPGLMDAIELPTNNYEQGSSAPNILRRFHSLTSNLRIRYKEKQYTLDWVTKVRSENTYNIIPEDNYTFQSSSFEMEDVFHETKSIGVNTDRNRGMIINILMNNFSQRRIQFFRNKHRNVKSSHKQYKEKQIKHNFTETNRKTIVFTKTLHAYNLTIPQINTKNIVRNKKNNEAKCKTNLAKEYKGTMKMKYFMRSSGVIEVTDQSNDGTPDNGRTNNPPGDNNEEVNKSIDNADNADLPDKKKKKKSKKKKQKQPKKPKENKKIKKKSSRHGMNEIHTFFSSRWNNLKSSLMISKRSDSPTAKEKKNHKRRKKRKVIDVIETETDECLEKNDINQTRNLRVSAFLAELEWSKKEYKKEKGADGKNDSFLFPRGPKRIATNKIVGMVHLKNLPFQWREAPKQDIPHCDCQDTKCSCPEKSDKCMKIFGRLSKFSARLNNKKNIEKFRTKVSTLDTPSSLMAKMLSTINAKRDKSKEIAIESSICIAKRTSYYEEATKEVLQTKEPVAAHQSPRREPQNAAHEYEPLHWLETSRDPRQSVTHLDTDMLFKNENFMSDYIQEPSEGIAQTSKFMSNNTLLEKQLIVSHSKNPKCLDTSDTGKCRCDFYDDIQKKWAQCKKSLSDRCETPFVIMKNLRSSLFGPSCNKTTCPNKQDKKPKPVIVKENNKKMKMPNLMSKKNKPVAIQTEKKGKSKQGQIAVQTNPRKNEETQLTDDTDIEKCIEMEMKKKLPPSASAAEFDEACKKQMKQLLDCLNKETEEMAKAAAAAKTSAPATPGTQTPRKKEPQPPDTCAPPPPKKEPPPPDKCLPTKPAKAPKAKPAKPAKPPKPPKAPKPVKPPKPKPAPENICCCPDPSASSRDFEPEKKTKKPGGTPGAQSPASAKMAQSPASAKTAQSPTSGKTAQSPTSAKMPQSPPKSRFGTPGAQSPASAKLPQPAPPKSKVATPDTQSSGRLPALDKKAVDDCLPSGRQSPDRRPLPKPAPGKSKGGTPGTQSPVSQKMPKIGSAKAPLDDCLPSGRQSPVKKLPKIGSDKKLPKTGSGKSTYYDECLGPTSGAQSATSMRLPKPPPKSSCDDYKSSGTDSPRRGPVVDKKASKPGKLGKQDGRMTPGIQTPPRRDNLGDRKPKRTPSGKTCCSPCPATIAPSKHSVKKPTGLKFEKEQKKTKNQGTYAKPDTKCGGCQVDGACHFCSKNAVVRFEKLPKYTLSINTAVGSSSVRNLRDEAIQGCTQDTCTCATQHEQPCRKKTASTLTPYVVSSFTIDDEHSFGPKKTQHRLVAHKGTYFSRHRKKKSRDAKSGVSKRDRKLSLERSLCYLNRSSHAAKELAGVFTDTVTDTSISSISIRSDEKTDTTVCSLATVDYDDNPRLRKFRVKVVTKTNQSTLTDKTRLCDTGTVTQDWWSPLVERKSGEITLEKKKGYMIDKQKRDRREIKPWSELKELRDIKKRRRNCGVTTDGRIVTFRSRTQIIPTGLVSGFHDIMSPSRYLLESQRYYNELFAYNFIPAQMEFNCVSQVPRYQEKEKLRSPLGTRRNHHRKTKRLEDCYSPRRQISPRKRFPEPESPRRRHTPRHTNHRQYSKYFSPRKFK</sequence>
<feature type="domain" description="Dendritic cell-specific transmembrane protein-like" evidence="7">
    <location>
        <begin position="416"/>
        <end position="606"/>
    </location>
</feature>
<keyword evidence="2 6" id="KW-0812">Transmembrane</keyword>
<dbReference type="RefSeq" id="XP_050553798.1">
    <property type="nucleotide sequence ID" value="XM_050697841.1"/>
</dbReference>
<dbReference type="InterPro" id="IPR012858">
    <property type="entry name" value="DC_STAMP-like"/>
</dbReference>
<feature type="compositionally biased region" description="Pro residues" evidence="5">
    <location>
        <begin position="1594"/>
        <end position="1615"/>
    </location>
</feature>
<evidence type="ECO:0000259" key="7">
    <source>
        <dbReference type="Pfam" id="PF07782"/>
    </source>
</evidence>
<evidence type="ECO:0000256" key="1">
    <source>
        <dbReference type="ARBA" id="ARBA00004141"/>
    </source>
</evidence>
<reference evidence="10" key="1">
    <citation type="submission" date="2025-08" db="UniProtKB">
        <authorList>
            <consortium name="RefSeq"/>
        </authorList>
    </citation>
    <scope>IDENTIFICATION</scope>
    <source>
        <tissue evidence="10">Whole larval tissue</tissue>
    </source>
</reference>
<feature type="transmembrane region" description="Helical" evidence="6">
    <location>
        <begin position="114"/>
        <end position="136"/>
    </location>
</feature>
<feature type="transmembrane region" description="Helical" evidence="6">
    <location>
        <begin position="84"/>
        <end position="108"/>
    </location>
</feature>
<feature type="compositionally biased region" description="Basic residues" evidence="5">
    <location>
        <begin position="2333"/>
        <end position="2356"/>
    </location>
</feature>
<evidence type="ECO:0000256" key="6">
    <source>
        <dbReference type="SAM" id="Phobius"/>
    </source>
</evidence>
<dbReference type="Pfam" id="PF07782">
    <property type="entry name" value="DC_STAMP"/>
    <property type="match status" value="1"/>
</dbReference>